<keyword evidence="2" id="KW-0808">Transferase</keyword>
<reference evidence="2 3" key="1">
    <citation type="submission" date="2017-03" db="EMBL/GenBank/DDBJ databases">
        <title>Genome sequence of Sphingomonas mucosissima DSM 17494.</title>
        <authorList>
            <person name="Poehlein A."/>
            <person name="Wuebbeler J.H."/>
            <person name="Steinbuechel A."/>
            <person name="Daniel R."/>
        </authorList>
    </citation>
    <scope>NUCLEOTIDE SEQUENCE [LARGE SCALE GENOMIC DNA]</scope>
    <source>
        <strain evidence="2 3">DSM 17494</strain>
    </source>
</reference>
<evidence type="ECO:0000259" key="1">
    <source>
        <dbReference type="PROSITE" id="PS50146"/>
    </source>
</evidence>
<dbReference type="Proteomes" id="UP000197783">
    <property type="component" value="Unassembled WGS sequence"/>
</dbReference>
<accession>A0A245ZIJ8</accession>
<gene>
    <name evidence="2" type="primary">yegS</name>
    <name evidence="2" type="ORF">SPMU_19890</name>
</gene>
<keyword evidence="3" id="KW-1185">Reference proteome</keyword>
<dbReference type="Gene3D" id="3.40.50.10330">
    <property type="entry name" value="Probable inorganic polyphosphate/atp-NAD kinase, domain 1"/>
    <property type="match status" value="1"/>
</dbReference>
<dbReference type="GO" id="GO:0016301">
    <property type="term" value="F:kinase activity"/>
    <property type="evidence" value="ECO:0007669"/>
    <property type="project" value="UniProtKB-KW"/>
</dbReference>
<name>A0A245ZIJ8_9SPHN</name>
<comment type="caution">
    <text evidence="2">The sequence shown here is derived from an EMBL/GenBank/DDBJ whole genome shotgun (WGS) entry which is preliminary data.</text>
</comment>
<dbReference type="PROSITE" id="PS50146">
    <property type="entry name" value="DAGK"/>
    <property type="match status" value="1"/>
</dbReference>
<dbReference type="Pfam" id="PF00781">
    <property type="entry name" value="DAGK_cat"/>
    <property type="match status" value="1"/>
</dbReference>
<feature type="domain" description="DAGKc" evidence="1">
    <location>
        <begin position="80"/>
        <end position="174"/>
    </location>
</feature>
<dbReference type="RefSeq" id="WP_140418445.1">
    <property type="nucleotide sequence ID" value="NZ_NBBJ01000003.1"/>
</dbReference>
<dbReference type="InterPro" id="IPR017438">
    <property type="entry name" value="ATP-NAD_kinase_N"/>
</dbReference>
<dbReference type="EMBL" id="NBBJ01000003">
    <property type="protein sequence ID" value="OWK29569.1"/>
    <property type="molecule type" value="Genomic_DNA"/>
</dbReference>
<dbReference type="InterPro" id="IPR016064">
    <property type="entry name" value="NAD/diacylglycerol_kinase_sf"/>
</dbReference>
<dbReference type="OrthoDB" id="7209949at2"/>
<dbReference type="SUPFAM" id="SSF111331">
    <property type="entry name" value="NAD kinase/diacylglycerol kinase-like"/>
    <property type="match status" value="1"/>
</dbReference>
<protein>
    <submittedName>
        <fullName evidence="2">Lipid kinase YegS</fullName>
    </submittedName>
</protein>
<evidence type="ECO:0000313" key="3">
    <source>
        <dbReference type="Proteomes" id="UP000197783"/>
    </source>
</evidence>
<evidence type="ECO:0000313" key="2">
    <source>
        <dbReference type="EMBL" id="OWK29569.1"/>
    </source>
</evidence>
<dbReference type="InterPro" id="IPR001206">
    <property type="entry name" value="Diacylglycerol_kinase_cat_dom"/>
</dbReference>
<proteinExistence type="predicted"/>
<organism evidence="2 3">
    <name type="scientific">Sphingomonas mucosissima</name>
    <dbReference type="NCBI Taxonomy" id="370959"/>
    <lineage>
        <taxon>Bacteria</taxon>
        <taxon>Pseudomonadati</taxon>
        <taxon>Pseudomonadota</taxon>
        <taxon>Alphaproteobacteria</taxon>
        <taxon>Sphingomonadales</taxon>
        <taxon>Sphingomonadaceae</taxon>
        <taxon>Sphingomonas</taxon>
    </lineage>
</organism>
<dbReference type="AlphaFoldDB" id="A0A245ZIJ8"/>
<keyword evidence="2" id="KW-0418">Kinase</keyword>
<sequence>MKVLFPTGDIVHPRVGPRADLMNGFGRKQLTATPSSSFRFPRGAARVGIISNPRSRRNWTVDLERKIGPGVLAAAPTTNEQLVKTLRSFAEQELELLVIDGGDGTVRDVLSAAAGIYSDDLPPLALLPSGKTNALALDLGIPVGWSLQDAMAAHAAGRIQTRSPIEIRRDAQEPLCGFIFGVGGFVMATELAQSTHRFGAIDGLAVGLSLVGAVAQTCFGSLANRWRAGERVEIYDYETGETKVRNLYLLLASTLQRMPLGTKPLGKTTAGLDVLAAEAPPRLLPIAAAAIVAGQEGGWLQRHGYHHAHDIPPVQLKLEGGFILDGEMFPGGTIDVRTGAPIRFVTP</sequence>